<dbReference type="EMBL" id="MASJ01000039">
    <property type="protein sequence ID" value="OCS83019.1"/>
    <property type="molecule type" value="Genomic_DNA"/>
</dbReference>
<proteinExistence type="inferred from homology"/>
<dbReference type="Pfam" id="PF00926">
    <property type="entry name" value="DHBP_synthase"/>
    <property type="match status" value="1"/>
</dbReference>
<comment type="pathway">
    <text evidence="4 11">Cofactor biosynthesis; riboflavin biosynthesis; 2-hydroxy-3-oxobutyl phosphate from D-ribulose 5-phosphate: step 1/1.</text>
</comment>
<gene>
    <name evidence="12" type="ORF">A6M13_06350</name>
</gene>
<dbReference type="UniPathway" id="UPA00275">
    <property type="reaction ID" value="UER00399"/>
</dbReference>
<evidence type="ECO:0000256" key="4">
    <source>
        <dbReference type="ARBA" id="ARBA00004904"/>
    </source>
</evidence>
<dbReference type="GO" id="GO:0003935">
    <property type="term" value="F:GTP cyclohydrolase II activity"/>
    <property type="evidence" value="ECO:0007669"/>
    <property type="project" value="TreeGrafter"/>
</dbReference>
<dbReference type="OrthoDB" id="9793111at2"/>
<dbReference type="STRING" id="33978.A6M13_06350"/>
<evidence type="ECO:0000256" key="9">
    <source>
        <dbReference type="ARBA" id="ARBA00023211"/>
    </source>
</evidence>
<evidence type="ECO:0000256" key="1">
    <source>
        <dbReference type="ARBA" id="ARBA00000141"/>
    </source>
</evidence>
<protein>
    <recommendedName>
        <fullName evidence="11">3,4-dihydroxy-2-butanone 4-phosphate synthase</fullName>
        <shortName evidence="11">DHBP synthase</shortName>
        <ecNumber evidence="11">4.1.99.12</ecNumber>
    </recommendedName>
</protein>
<comment type="similarity">
    <text evidence="5">In the N-terminal section; belongs to the DHBP synthase family.</text>
</comment>
<dbReference type="SUPFAM" id="SSF55821">
    <property type="entry name" value="YrdC/RibB"/>
    <property type="match status" value="1"/>
</dbReference>
<comment type="function">
    <text evidence="3 11">Catalyzes the conversion of D-ribulose 5-phosphate to formate and 3,4-dihydroxy-2-butanone 4-phosphate.</text>
</comment>
<organism evidence="12 13">
    <name type="scientific">Caryophanon tenue</name>
    <dbReference type="NCBI Taxonomy" id="33978"/>
    <lineage>
        <taxon>Bacteria</taxon>
        <taxon>Bacillati</taxon>
        <taxon>Bacillota</taxon>
        <taxon>Bacilli</taxon>
        <taxon>Bacillales</taxon>
        <taxon>Caryophanaceae</taxon>
        <taxon>Caryophanon</taxon>
    </lineage>
</organism>
<accession>A0A1C0Y757</accession>
<dbReference type="FunFam" id="3.90.870.10:FF:000001">
    <property type="entry name" value="Riboflavin biosynthesis protein RibBA"/>
    <property type="match status" value="1"/>
</dbReference>
<keyword evidence="9 11" id="KW-0464">Manganese</keyword>
<comment type="catalytic activity">
    <reaction evidence="1 11">
        <text>D-ribulose 5-phosphate = (2S)-2-hydroxy-3-oxobutyl phosphate + formate + H(+)</text>
        <dbReference type="Rhea" id="RHEA:18457"/>
        <dbReference type="ChEBI" id="CHEBI:15378"/>
        <dbReference type="ChEBI" id="CHEBI:15740"/>
        <dbReference type="ChEBI" id="CHEBI:58121"/>
        <dbReference type="ChEBI" id="CHEBI:58830"/>
        <dbReference type="EC" id="4.1.99.12"/>
    </reaction>
</comment>
<evidence type="ECO:0000313" key="13">
    <source>
        <dbReference type="Proteomes" id="UP000093199"/>
    </source>
</evidence>
<keyword evidence="13" id="KW-1185">Reference proteome</keyword>
<dbReference type="GO" id="GO:0008686">
    <property type="term" value="F:3,4-dihydroxy-2-butanone-4-phosphate synthase activity"/>
    <property type="evidence" value="ECO:0007669"/>
    <property type="project" value="UniProtKB-EC"/>
</dbReference>
<evidence type="ECO:0000256" key="11">
    <source>
        <dbReference type="RuleBase" id="RU003843"/>
    </source>
</evidence>
<dbReference type="NCBIfam" id="TIGR00506">
    <property type="entry name" value="ribB"/>
    <property type="match status" value="1"/>
</dbReference>
<evidence type="ECO:0000256" key="8">
    <source>
        <dbReference type="ARBA" id="ARBA00022842"/>
    </source>
</evidence>
<keyword evidence="7 11" id="KW-0479">Metal-binding</keyword>
<sequence length="199" mass="21924">MIEQALDVLKNGGIIIVVDDEDRENEGDFVCLAQYATPQNINFMATYGRGLICAPVSEAIAERLALHPMVTTNTDPHGTAFTESIDFETTTTGISAFERAETIQQLCNEHVKAHQFKRPGHVFPLRAKAGGVIERRGHTEAGIELAKLCNSTEAAVICEILNDDGTMARRPQLEQIANQHNLHIMTIEALVDYVQLARV</sequence>
<keyword evidence="8 11" id="KW-0460">Magnesium</keyword>
<dbReference type="PANTHER" id="PTHR21327:SF18">
    <property type="entry name" value="3,4-DIHYDROXY-2-BUTANONE 4-PHOSPHATE SYNTHASE"/>
    <property type="match status" value="1"/>
</dbReference>
<keyword evidence="10 11" id="KW-0456">Lyase</keyword>
<dbReference type="PANTHER" id="PTHR21327">
    <property type="entry name" value="GTP CYCLOHYDROLASE II-RELATED"/>
    <property type="match status" value="1"/>
</dbReference>
<dbReference type="GO" id="GO:0005829">
    <property type="term" value="C:cytosol"/>
    <property type="evidence" value="ECO:0007669"/>
    <property type="project" value="TreeGrafter"/>
</dbReference>
<comment type="cofactor">
    <cofactor evidence="2">
        <name>Mn(2+)</name>
        <dbReference type="ChEBI" id="CHEBI:29035"/>
    </cofactor>
</comment>
<reference evidence="12 13" key="1">
    <citation type="submission" date="2016-07" db="EMBL/GenBank/DDBJ databases">
        <title>Caryophanon tenue genome sequencing.</title>
        <authorList>
            <person name="Verma A."/>
            <person name="Pal Y."/>
            <person name="Krishnamurthi S."/>
        </authorList>
    </citation>
    <scope>NUCLEOTIDE SEQUENCE [LARGE SCALE GENOMIC DNA]</scope>
    <source>
        <strain evidence="12 13">DSM 14152</strain>
    </source>
</reference>
<evidence type="ECO:0000256" key="6">
    <source>
        <dbReference type="ARBA" id="ARBA00022619"/>
    </source>
</evidence>
<keyword evidence="6 11" id="KW-0686">Riboflavin biosynthesis</keyword>
<dbReference type="Gene3D" id="3.90.870.10">
    <property type="entry name" value="DHBP synthase"/>
    <property type="match status" value="1"/>
</dbReference>
<dbReference type="InterPro" id="IPR000422">
    <property type="entry name" value="DHBP_synthase_RibB"/>
</dbReference>
<evidence type="ECO:0000313" key="12">
    <source>
        <dbReference type="EMBL" id="OCS83019.1"/>
    </source>
</evidence>
<dbReference type="EC" id="4.1.99.12" evidence="11"/>
<dbReference type="AlphaFoldDB" id="A0A1C0Y757"/>
<comment type="subunit">
    <text evidence="11">Homodimer.</text>
</comment>
<comment type="caution">
    <text evidence="12">The sequence shown here is derived from an EMBL/GenBank/DDBJ whole genome shotgun (WGS) entry which is preliminary data.</text>
</comment>
<dbReference type="GO" id="GO:0009231">
    <property type="term" value="P:riboflavin biosynthetic process"/>
    <property type="evidence" value="ECO:0007669"/>
    <property type="project" value="UniProtKB-UniPathway"/>
</dbReference>
<dbReference type="RefSeq" id="WP_066547948.1">
    <property type="nucleotide sequence ID" value="NZ_MASJ01000039.1"/>
</dbReference>
<comment type="similarity">
    <text evidence="11">Belongs to the DHBP synthase family.</text>
</comment>
<evidence type="ECO:0000256" key="7">
    <source>
        <dbReference type="ARBA" id="ARBA00022723"/>
    </source>
</evidence>
<evidence type="ECO:0000256" key="5">
    <source>
        <dbReference type="ARBA" id="ARBA00005520"/>
    </source>
</evidence>
<dbReference type="InterPro" id="IPR017945">
    <property type="entry name" value="DHBP_synth_RibB-like_a/b_dom"/>
</dbReference>
<dbReference type="Proteomes" id="UP000093199">
    <property type="component" value="Unassembled WGS sequence"/>
</dbReference>
<evidence type="ECO:0000256" key="3">
    <source>
        <dbReference type="ARBA" id="ARBA00002284"/>
    </source>
</evidence>
<comment type="cofactor">
    <cofactor evidence="11">
        <name>Mg(2+)</name>
        <dbReference type="ChEBI" id="CHEBI:18420"/>
    </cofactor>
    <cofactor evidence="11">
        <name>Mn(2+)</name>
        <dbReference type="ChEBI" id="CHEBI:29035"/>
    </cofactor>
    <text evidence="11">Binds 2 divalent metal cations per subunit. Magnesium or manganese.</text>
</comment>
<evidence type="ECO:0000256" key="2">
    <source>
        <dbReference type="ARBA" id="ARBA00001936"/>
    </source>
</evidence>
<dbReference type="GO" id="GO:0046872">
    <property type="term" value="F:metal ion binding"/>
    <property type="evidence" value="ECO:0007669"/>
    <property type="project" value="UniProtKB-KW"/>
</dbReference>
<name>A0A1C0Y757_9BACL</name>
<evidence type="ECO:0000256" key="10">
    <source>
        <dbReference type="ARBA" id="ARBA00023239"/>
    </source>
</evidence>